<sequence>MPKPRGPLSEWVVARLADSGAHPVGAAPLAHVTDDEAIALWSLHELSYRGFEDASDDAERDPEVLVVRHGLERALEQRLRARWDHAGTDVPEPAGVPDALEALVAADDGPSLADHVRRRADTDQVLEMLRQRSVYQLKEADPTTWVVPRLPTRAKAALMELQFDEYGGGNPNRLHAHLFAKGLESVGLRSEYGAYVDDALPETLELNNALSMFGMQRRLRGAAMGHLAAFEMTSSIPARKIAQGLGRLGLEGAMVGYYDEHVEADAVHEQLAARDICGTLAEDEPDQVGEILFGAFTCLDLESRVATALFDAWGVER</sequence>
<organism evidence="2 3">
    <name type="scientific">Nocardioides alpinus</name>
    <dbReference type="NCBI Taxonomy" id="748909"/>
    <lineage>
        <taxon>Bacteria</taxon>
        <taxon>Bacillati</taxon>
        <taxon>Actinomycetota</taxon>
        <taxon>Actinomycetes</taxon>
        <taxon>Propionibacteriales</taxon>
        <taxon>Nocardioidaceae</taxon>
        <taxon>Nocardioides</taxon>
    </lineage>
</organism>
<keyword evidence="4" id="KW-1185">Reference proteome</keyword>
<dbReference type="EMBL" id="PJBV01000017">
    <property type="protein sequence ID" value="PKH40628.1"/>
    <property type="molecule type" value="Genomic_DNA"/>
</dbReference>
<reference evidence="1 4" key="2">
    <citation type="submission" date="2017-12" db="EMBL/GenBank/DDBJ databases">
        <title>Pharmacopeia of the Arctic Ocean.</title>
        <authorList>
            <person name="Collins E."/>
            <person name="Ducluzeau A.-L."/>
        </authorList>
    </citation>
    <scope>NUCLEOTIDE SEQUENCE [LARGE SCALE GENOMIC DNA]</scope>
    <source>
        <strain evidence="1 4">DSM 23325</strain>
    </source>
</reference>
<dbReference type="InterPro" id="IPR016084">
    <property type="entry name" value="Haem_Oase-like_multi-hlx"/>
</dbReference>
<dbReference type="SMART" id="SM01236">
    <property type="entry name" value="Haem_oxygenase_2"/>
    <property type="match status" value="1"/>
</dbReference>
<dbReference type="EMBL" id="FOKC01000005">
    <property type="protein sequence ID" value="SFB24178.1"/>
    <property type="molecule type" value="Genomic_DNA"/>
</dbReference>
<evidence type="ECO:0000313" key="3">
    <source>
        <dbReference type="Proteomes" id="UP000199113"/>
    </source>
</evidence>
<dbReference type="OrthoDB" id="252872at2"/>
<protein>
    <submittedName>
        <fullName evidence="1 2">Iron-containing redox enzyme</fullName>
    </submittedName>
</protein>
<dbReference type="Pfam" id="PF14518">
    <property type="entry name" value="Haem_oxygenas_2"/>
    <property type="match status" value="1"/>
</dbReference>
<proteinExistence type="predicted"/>
<name>A0A1I0ZIE5_9ACTN</name>
<dbReference type="RefSeq" id="WP_091199096.1">
    <property type="nucleotide sequence ID" value="NZ_FOKC01000005.1"/>
</dbReference>
<dbReference type="Gene3D" id="1.20.910.10">
    <property type="entry name" value="Heme oxygenase-like"/>
    <property type="match status" value="1"/>
</dbReference>
<evidence type="ECO:0000313" key="1">
    <source>
        <dbReference type="EMBL" id="PKH40628.1"/>
    </source>
</evidence>
<dbReference type="Proteomes" id="UP000199113">
    <property type="component" value="Unassembled WGS sequence"/>
</dbReference>
<evidence type="ECO:0000313" key="4">
    <source>
        <dbReference type="Proteomes" id="UP000233565"/>
    </source>
</evidence>
<dbReference type="STRING" id="748909.SAMN05192575_105290"/>
<accession>A0A1I0ZIE5</accession>
<dbReference type="AlphaFoldDB" id="A0A1I0ZIE5"/>
<reference evidence="2" key="1">
    <citation type="submission" date="2016-10" db="EMBL/GenBank/DDBJ databases">
        <authorList>
            <person name="de Groot N.N."/>
        </authorList>
    </citation>
    <scope>NUCLEOTIDE SEQUENCE [LARGE SCALE GENOMIC DNA]</scope>
    <source>
        <strain evidence="2">CGMCC 1.10697</strain>
    </source>
</reference>
<dbReference type="Proteomes" id="UP000233565">
    <property type="component" value="Unassembled WGS sequence"/>
</dbReference>
<gene>
    <name evidence="1" type="ORF">CXG46_11580</name>
    <name evidence="2" type="ORF">SAMN05192575_105290</name>
</gene>
<dbReference type="SUPFAM" id="SSF48613">
    <property type="entry name" value="Heme oxygenase-like"/>
    <property type="match status" value="1"/>
</dbReference>
<evidence type="ECO:0000313" key="2">
    <source>
        <dbReference type="EMBL" id="SFB24178.1"/>
    </source>
</evidence>